<evidence type="ECO:0000313" key="3">
    <source>
        <dbReference type="Proteomes" id="UP000193207"/>
    </source>
</evidence>
<keyword evidence="1" id="KW-1133">Transmembrane helix</keyword>
<name>A0A1X6ZQU6_9RHOB</name>
<feature type="transmembrane region" description="Helical" evidence="1">
    <location>
        <begin position="51"/>
        <end position="70"/>
    </location>
</feature>
<evidence type="ECO:0000313" key="2">
    <source>
        <dbReference type="EMBL" id="SLN58408.1"/>
    </source>
</evidence>
<organism evidence="2 3">
    <name type="scientific">Roseovarius halotolerans</name>
    <dbReference type="NCBI Taxonomy" id="505353"/>
    <lineage>
        <taxon>Bacteria</taxon>
        <taxon>Pseudomonadati</taxon>
        <taxon>Pseudomonadota</taxon>
        <taxon>Alphaproteobacteria</taxon>
        <taxon>Rhodobacterales</taxon>
        <taxon>Roseobacteraceae</taxon>
        <taxon>Roseovarius</taxon>
    </lineage>
</organism>
<feature type="transmembrane region" description="Helical" evidence="1">
    <location>
        <begin position="30"/>
        <end position="46"/>
    </location>
</feature>
<feature type="transmembrane region" description="Helical" evidence="1">
    <location>
        <begin position="161"/>
        <end position="180"/>
    </location>
</feature>
<dbReference type="Proteomes" id="UP000193207">
    <property type="component" value="Unassembled WGS sequence"/>
</dbReference>
<accession>A0A1X6ZQU6</accession>
<protein>
    <submittedName>
        <fullName evidence="2">Uncharacterized protein</fullName>
    </submittedName>
</protein>
<dbReference type="EMBL" id="FWFU01000004">
    <property type="protein sequence ID" value="SLN58408.1"/>
    <property type="molecule type" value="Genomic_DNA"/>
</dbReference>
<dbReference type="RefSeq" id="WP_147430620.1">
    <property type="nucleotide sequence ID" value="NZ_FWFU01000004.1"/>
</dbReference>
<feature type="transmembrane region" description="Helical" evidence="1">
    <location>
        <begin position="122"/>
        <end position="141"/>
    </location>
</feature>
<keyword evidence="3" id="KW-1185">Reference proteome</keyword>
<feature type="transmembrane region" description="Helical" evidence="1">
    <location>
        <begin position="90"/>
        <end position="110"/>
    </location>
</feature>
<evidence type="ECO:0000256" key="1">
    <source>
        <dbReference type="SAM" id="Phobius"/>
    </source>
</evidence>
<keyword evidence="1" id="KW-0472">Membrane</keyword>
<dbReference type="AlphaFoldDB" id="A0A1X6ZQU6"/>
<reference evidence="2 3" key="1">
    <citation type="submission" date="2017-03" db="EMBL/GenBank/DDBJ databases">
        <authorList>
            <person name="Afonso C.L."/>
            <person name="Miller P.J."/>
            <person name="Scott M.A."/>
            <person name="Spackman E."/>
            <person name="Goraichik I."/>
            <person name="Dimitrov K.M."/>
            <person name="Suarez D.L."/>
            <person name="Swayne D.E."/>
        </authorList>
    </citation>
    <scope>NUCLEOTIDE SEQUENCE [LARGE SCALE GENOMIC DNA]</scope>
    <source>
        <strain evidence="2 3">CECT 8110</strain>
    </source>
</reference>
<sequence length="183" mass="19423">MSGVLAGLGMATLLGWVAFAILGWVVSPPLSVWIGGAIGGLLVLVARNTMILRGFVALLAPFGVMLPAIALRQMAAELGAPVVPFATFEILVFLLLYVAFLVSAIGVVPVDVYRVGYAPLPVAAMVLSVCVYGYLTGNWFLPLVAVLGQALWLSRWGSSNWFDHVTHVLLVPVALIVLVVRVI</sequence>
<proteinExistence type="predicted"/>
<keyword evidence="1" id="KW-0812">Transmembrane</keyword>
<gene>
    <name evidence="2" type="ORF">ROH8110_03230</name>
</gene>